<dbReference type="RefSeq" id="WP_150077570.1">
    <property type="nucleotide sequence ID" value="NZ_VWOX01000009.1"/>
</dbReference>
<evidence type="ECO:0000256" key="4">
    <source>
        <dbReference type="ARBA" id="ARBA00023002"/>
    </source>
</evidence>
<feature type="region of interest" description="Disordered" evidence="5">
    <location>
        <begin position="379"/>
        <end position="404"/>
    </location>
</feature>
<evidence type="ECO:0000256" key="1">
    <source>
        <dbReference type="ARBA" id="ARBA00001974"/>
    </source>
</evidence>
<comment type="cofactor">
    <cofactor evidence="1">
        <name>FAD</name>
        <dbReference type="ChEBI" id="CHEBI:57692"/>
    </cofactor>
</comment>
<evidence type="ECO:0000259" key="6">
    <source>
        <dbReference type="Pfam" id="PF07992"/>
    </source>
</evidence>
<reference evidence="7 8" key="1">
    <citation type="submission" date="2019-08" db="EMBL/GenBank/DDBJ databases">
        <authorList>
            <person name="Dhanesh K."/>
            <person name="Kumar G."/>
            <person name="Sasikala C."/>
            <person name="Venkata Ramana C."/>
        </authorList>
    </citation>
    <scope>NUCLEOTIDE SEQUENCE [LARGE SCALE GENOMIC DNA]</scope>
    <source>
        <strain evidence="7 8">JC645</strain>
    </source>
</reference>
<proteinExistence type="predicted"/>
<protein>
    <submittedName>
        <fullName evidence="7">NADH dehydrogenase subunit</fullName>
    </submittedName>
</protein>
<evidence type="ECO:0000313" key="8">
    <source>
        <dbReference type="Proteomes" id="UP000324479"/>
    </source>
</evidence>
<keyword evidence="3" id="KW-0274">FAD</keyword>
<sequence length="404" mass="44487">MPQHARLKTVVLLGIGHTNAHVVKQWASDPIADCRLVCISKFPTATYSGMLPGTLGGQFEPCEMRIDLPDLVAASGGTLLLADANGLDLQRGELRFADREPLPFDALSIGVGSMPIGWERHRSVVSLVTIKPMQTFLQRLHDRLDQVDSTDRRPIRVVVVGGGVASVEIALCLQQDWTRRRKESPLEILIVTADDHVARGMRPKSVRRIERLLRQRSVSVAPGQRVTEVVETAVTTESGQKFPADCVVWATGAAPPPVLETLGLPSDDRGFIATRPTLQSVSDDRVFAVGDSGTVVEHPSPKAGVYAVRQSPILWHNLRSFLTGRPLQSFKPQSDFLKLLNTGDGKALLEYHWLTAHARWCWSLKTWIDRRFIQEFQVGPSSSGPCPSEVGSAEDRFASIEKES</sequence>
<comment type="caution">
    <text evidence="7">The sequence shown here is derived from an EMBL/GenBank/DDBJ whole genome shotgun (WGS) entry which is preliminary data.</text>
</comment>
<organism evidence="7 8">
    <name type="scientific">Roseiconus nitratireducens</name>
    <dbReference type="NCBI Taxonomy" id="2605748"/>
    <lineage>
        <taxon>Bacteria</taxon>
        <taxon>Pseudomonadati</taxon>
        <taxon>Planctomycetota</taxon>
        <taxon>Planctomycetia</taxon>
        <taxon>Pirellulales</taxon>
        <taxon>Pirellulaceae</taxon>
        <taxon>Roseiconus</taxon>
    </lineage>
</organism>
<keyword evidence="4" id="KW-0560">Oxidoreductase</keyword>
<feature type="domain" description="FAD/NAD(P)-binding" evidence="6">
    <location>
        <begin position="11"/>
        <end position="293"/>
    </location>
</feature>
<dbReference type="Gene3D" id="3.50.50.100">
    <property type="match status" value="1"/>
</dbReference>
<keyword evidence="8" id="KW-1185">Reference proteome</keyword>
<accession>A0A5M6D505</accession>
<dbReference type="NCBIfam" id="TIGR03169">
    <property type="entry name" value="Nterm_to_SelD"/>
    <property type="match status" value="1"/>
</dbReference>
<evidence type="ECO:0000313" key="7">
    <source>
        <dbReference type="EMBL" id="KAA5541836.1"/>
    </source>
</evidence>
<dbReference type="InterPro" id="IPR051169">
    <property type="entry name" value="NADH-Q_oxidoreductase"/>
</dbReference>
<evidence type="ECO:0000256" key="5">
    <source>
        <dbReference type="SAM" id="MobiDB-lite"/>
    </source>
</evidence>
<feature type="compositionally biased region" description="Basic and acidic residues" evidence="5">
    <location>
        <begin position="393"/>
        <end position="404"/>
    </location>
</feature>
<dbReference type="InterPro" id="IPR017584">
    <property type="entry name" value="Pyridine_nucleo_diS_OxRdtase_N"/>
</dbReference>
<dbReference type="SUPFAM" id="SSF51905">
    <property type="entry name" value="FAD/NAD(P)-binding domain"/>
    <property type="match status" value="2"/>
</dbReference>
<dbReference type="InterPro" id="IPR036188">
    <property type="entry name" value="FAD/NAD-bd_sf"/>
</dbReference>
<dbReference type="EMBL" id="VWOX01000009">
    <property type="protein sequence ID" value="KAA5541836.1"/>
    <property type="molecule type" value="Genomic_DNA"/>
</dbReference>
<dbReference type="PANTHER" id="PTHR42913">
    <property type="entry name" value="APOPTOSIS-INDUCING FACTOR 1"/>
    <property type="match status" value="1"/>
</dbReference>
<dbReference type="GO" id="GO:0019646">
    <property type="term" value="P:aerobic electron transport chain"/>
    <property type="evidence" value="ECO:0007669"/>
    <property type="project" value="TreeGrafter"/>
</dbReference>
<gene>
    <name evidence="7" type="ORF">FYK55_16650</name>
</gene>
<dbReference type="Proteomes" id="UP000324479">
    <property type="component" value="Unassembled WGS sequence"/>
</dbReference>
<dbReference type="Pfam" id="PF07992">
    <property type="entry name" value="Pyr_redox_2"/>
    <property type="match status" value="1"/>
</dbReference>
<dbReference type="AlphaFoldDB" id="A0A5M6D505"/>
<name>A0A5M6D505_9BACT</name>
<dbReference type="InterPro" id="IPR023753">
    <property type="entry name" value="FAD/NAD-binding_dom"/>
</dbReference>
<dbReference type="PANTHER" id="PTHR42913:SF9">
    <property type="entry name" value="SLR1591 PROTEIN"/>
    <property type="match status" value="1"/>
</dbReference>
<keyword evidence="2" id="KW-0285">Flavoprotein</keyword>
<dbReference type="GO" id="GO:0003955">
    <property type="term" value="F:NAD(P)H dehydrogenase (quinone) activity"/>
    <property type="evidence" value="ECO:0007669"/>
    <property type="project" value="TreeGrafter"/>
</dbReference>
<evidence type="ECO:0000256" key="3">
    <source>
        <dbReference type="ARBA" id="ARBA00022827"/>
    </source>
</evidence>
<evidence type="ECO:0000256" key="2">
    <source>
        <dbReference type="ARBA" id="ARBA00022630"/>
    </source>
</evidence>